<dbReference type="AlphaFoldDB" id="A0A4R5FXU3"/>
<protein>
    <submittedName>
        <fullName evidence="1">Uncharacterized protein</fullName>
    </submittedName>
</protein>
<accession>A0A4R5FXU3</accession>
<name>A0A4R5FXU3_9ACTN</name>
<evidence type="ECO:0000313" key="1">
    <source>
        <dbReference type="EMBL" id="TDE60377.1"/>
    </source>
</evidence>
<reference evidence="1 2" key="1">
    <citation type="submission" date="2019-03" db="EMBL/GenBank/DDBJ databases">
        <title>Draft genome sequences of novel Actinobacteria.</title>
        <authorList>
            <person name="Sahin N."/>
            <person name="Ay H."/>
            <person name="Saygin H."/>
        </authorList>
    </citation>
    <scope>NUCLEOTIDE SEQUENCE [LARGE SCALE GENOMIC DNA]</scope>
    <source>
        <strain evidence="1 2">6K102</strain>
    </source>
</reference>
<organism evidence="1 2">
    <name type="scientific">Nonomuraea mesophila</name>
    <dbReference type="NCBI Taxonomy" id="2530382"/>
    <lineage>
        <taxon>Bacteria</taxon>
        <taxon>Bacillati</taxon>
        <taxon>Actinomycetota</taxon>
        <taxon>Actinomycetes</taxon>
        <taxon>Streptosporangiales</taxon>
        <taxon>Streptosporangiaceae</taxon>
        <taxon>Nonomuraea</taxon>
    </lineage>
</organism>
<dbReference type="Proteomes" id="UP000295136">
    <property type="component" value="Unassembled WGS sequence"/>
</dbReference>
<comment type="caution">
    <text evidence="1">The sequence shown here is derived from an EMBL/GenBank/DDBJ whole genome shotgun (WGS) entry which is preliminary data.</text>
</comment>
<evidence type="ECO:0000313" key="2">
    <source>
        <dbReference type="Proteomes" id="UP000295136"/>
    </source>
</evidence>
<dbReference type="RefSeq" id="WP_132627641.1">
    <property type="nucleotide sequence ID" value="NZ_SMLD01000001.1"/>
</dbReference>
<gene>
    <name evidence="1" type="ORF">E1295_00630</name>
</gene>
<sequence>MAELSDFHGPHIGPYRADAELVDWRNPHPRFERVRIMRHTCDCRARVLELCTASGLAWVRRTDRMGAGSLVRESHPGNVDIAEKL</sequence>
<keyword evidence="2" id="KW-1185">Reference proteome</keyword>
<proteinExistence type="predicted"/>
<dbReference type="EMBL" id="SMLD01000001">
    <property type="protein sequence ID" value="TDE60377.1"/>
    <property type="molecule type" value="Genomic_DNA"/>
</dbReference>